<dbReference type="AlphaFoldDB" id="A0A2H3CYM5"/>
<name>A0A2H3CYM5_ARMGA</name>
<keyword evidence="2" id="KW-1185">Reference proteome</keyword>
<protein>
    <submittedName>
        <fullName evidence="1">Uncharacterized protein</fullName>
    </submittedName>
</protein>
<reference evidence="2" key="1">
    <citation type="journal article" date="2017" name="Nat. Ecol. Evol.">
        <title>Genome expansion and lineage-specific genetic innovations in the forest pathogenic fungi Armillaria.</title>
        <authorList>
            <person name="Sipos G."/>
            <person name="Prasanna A.N."/>
            <person name="Walter M.C."/>
            <person name="O'Connor E."/>
            <person name="Balint B."/>
            <person name="Krizsan K."/>
            <person name="Kiss B."/>
            <person name="Hess J."/>
            <person name="Varga T."/>
            <person name="Slot J."/>
            <person name="Riley R."/>
            <person name="Boka B."/>
            <person name="Rigling D."/>
            <person name="Barry K."/>
            <person name="Lee J."/>
            <person name="Mihaltcheva S."/>
            <person name="LaButti K."/>
            <person name="Lipzen A."/>
            <person name="Waldron R."/>
            <person name="Moloney N.M."/>
            <person name="Sperisen C."/>
            <person name="Kredics L."/>
            <person name="Vagvoelgyi C."/>
            <person name="Patrignani A."/>
            <person name="Fitzpatrick D."/>
            <person name="Nagy I."/>
            <person name="Doyle S."/>
            <person name="Anderson J.B."/>
            <person name="Grigoriev I.V."/>
            <person name="Gueldener U."/>
            <person name="Muensterkoetter M."/>
            <person name="Nagy L.G."/>
        </authorList>
    </citation>
    <scope>NUCLEOTIDE SEQUENCE [LARGE SCALE GENOMIC DNA]</scope>
    <source>
        <strain evidence="2">Ar21-2</strain>
    </source>
</reference>
<evidence type="ECO:0000313" key="1">
    <source>
        <dbReference type="EMBL" id="PBK80396.1"/>
    </source>
</evidence>
<dbReference type="InParanoid" id="A0A2H3CYM5"/>
<dbReference type="EMBL" id="KZ293746">
    <property type="protein sequence ID" value="PBK80396.1"/>
    <property type="molecule type" value="Genomic_DNA"/>
</dbReference>
<gene>
    <name evidence="1" type="ORF">ARMGADRAFT_1171937</name>
</gene>
<evidence type="ECO:0000313" key="2">
    <source>
        <dbReference type="Proteomes" id="UP000217790"/>
    </source>
</evidence>
<proteinExistence type="predicted"/>
<sequence>MDNLLSLTLPSFDIHILRLHSASALHIEFLYGQTNVVSLRFPTYAHPGPLCAHHTKRTVSIPRGSAIVAPSYSNAGSGRLHAYYLYSHTLLPNLTSLYGPPHLVILLAPSGPLIDASITISSPIYARLCPTMTLETLPSSVRRLRFNFEFARECTKEKTLRSDVLVCPFEELKVEGRSGEEC</sequence>
<dbReference type="OrthoDB" id="3063350at2759"/>
<dbReference type="Proteomes" id="UP000217790">
    <property type="component" value="Unassembled WGS sequence"/>
</dbReference>
<accession>A0A2H3CYM5</accession>
<organism evidence="1 2">
    <name type="scientific">Armillaria gallica</name>
    <name type="common">Bulbous honey fungus</name>
    <name type="synonym">Armillaria bulbosa</name>
    <dbReference type="NCBI Taxonomy" id="47427"/>
    <lineage>
        <taxon>Eukaryota</taxon>
        <taxon>Fungi</taxon>
        <taxon>Dikarya</taxon>
        <taxon>Basidiomycota</taxon>
        <taxon>Agaricomycotina</taxon>
        <taxon>Agaricomycetes</taxon>
        <taxon>Agaricomycetidae</taxon>
        <taxon>Agaricales</taxon>
        <taxon>Marasmiineae</taxon>
        <taxon>Physalacriaceae</taxon>
        <taxon>Armillaria</taxon>
    </lineage>
</organism>